<organism evidence="7 11">
    <name type="scientific">Carbonactinospora thermoautotrophica</name>
    <dbReference type="NCBI Taxonomy" id="1469144"/>
    <lineage>
        <taxon>Bacteria</taxon>
        <taxon>Bacillati</taxon>
        <taxon>Actinomycetota</taxon>
        <taxon>Actinomycetes</taxon>
        <taxon>Kitasatosporales</taxon>
        <taxon>Carbonactinosporaceae</taxon>
        <taxon>Carbonactinospora</taxon>
    </lineage>
</organism>
<evidence type="ECO:0000313" key="7">
    <source>
        <dbReference type="EMBL" id="KWX03683.1"/>
    </source>
</evidence>
<evidence type="ECO:0000256" key="2">
    <source>
        <dbReference type="ARBA" id="ARBA00023015"/>
    </source>
</evidence>
<evidence type="ECO:0000256" key="4">
    <source>
        <dbReference type="ARBA" id="ARBA00023163"/>
    </source>
</evidence>
<comment type="similarity">
    <text evidence="1">Belongs to the LysR transcriptional regulatory family.</text>
</comment>
<reference evidence="7 11" key="2">
    <citation type="submission" date="2015-02" db="EMBL/GenBank/DDBJ databases">
        <title>Physiological reanalysis, assessment of diazotrophy, and genome sequences of multiple isolates of Streptomyces thermoautotrophicus.</title>
        <authorList>
            <person name="MacKellar D.C."/>
            <person name="Lieber L."/>
            <person name="Norman J."/>
            <person name="Bolger A."/>
            <person name="Tobin C."/>
            <person name="Murray J.W."/>
            <person name="Prell J."/>
        </authorList>
    </citation>
    <scope>NUCLEOTIDE SEQUENCE [LARGE SCALE GENOMIC DNA]</scope>
    <source>
        <strain evidence="7 11">UBT1</strain>
    </source>
</reference>
<name>A0A132N0S2_9ACTN</name>
<protein>
    <submittedName>
        <fullName evidence="7">Transcriptional regulator</fullName>
    </submittedName>
</protein>
<dbReference type="Pfam" id="PF03466">
    <property type="entry name" value="LysR_substrate"/>
    <property type="match status" value="1"/>
</dbReference>
<reference evidence="10" key="1">
    <citation type="submission" date="2015-02" db="EMBL/GenBank/DDBJ databases">
        <title>Physiological reanalysis, assessment of diazotrophy, and genome sequences of multiple isolates of Streptomyces thermoautotrophicus.</title>
        <authorList>
            <person name="MacKellar D.C."/>
            <person name="Lieber L."/>
            <person name="Norman J."/>
            <person name="Bolger A."/>
            <person name="Tobin C."/>
            <person name="Murray J.W."/>
            <person name="Friesen M."/>
            <person name="Prell J."/>
        </authorList>
    </citation>
    <scope>NUCLEOTIDE SEQUENCE [LARGE SCALE GENOMIC DNA]</scope>
    <source>
        <strain evidence="10">UBT1</strain>
    </source>
</reference>
<dbReference type="AlphaFoldDB" id="A0A132N0S2"/>
<dbReference type="InterPro" id="IPR000847">
    <property type="entry name" value="LysR_HTH_N"/>
</dbReference>
<dbReference type="EMBL" id="JYIJ01000017">
    <property type="protein sequence ID" value="KWX03683.1"/>
    <property type="molecule type" value="Genomic_DNA"/>
</dbReference>
<dbReference type="EMBL" id="JYIK01000921">
    <property type="protein sequence ID" value="KWX08913.1"/>
    <property type="molecule type" value="Genomic_DNA"/>
</dbReference>
<dbReference type="FunFam" id="1.10.10.10:FF:000001">
    <property type="entry name" value="LysR family transcriptional regulator"/>
    <property type="match status" value="1"/>
</dbReference>
<evidence type="ECO:0000313" key="6">
    <source>
        <dbReference type="EMBL" id="KWX02614.1"/>
    </source>
</evidence>
<dbReference type="EMBL" id="LAXD01000001">
    <property type="protein sequence ID" value="KWX02614.1"/>
    <property type="molecule type" value="Genomic_DNA"/>
</dbReference>
<dbReference type="InterPro" id="IPR005119">
    <property type="entry name" value="LysR_subst-bd"/>
</dbReference>
<dbReference type="PRINTS" id="PR00039">
    <property type="entry name" value="HTHLYSR"/>
</dbReference>
<dbReference type="STRING" id="1469144.LI90_3657"/>
<proteinExistence type="inferred from homology"/>
<dbReference type="GO" id="GO:0003677">
    <property type="term" value="F:DNA binding"/>
    <property type="evidence" value="ECO:0007669"/>
    <property type="project" value="UniProtKB-KW"/>
</dbReference>
<dbReference type="OrthoDB" id="3673085at2"/>
<reference evidence="9" key="3">
    <citation type="submission" date="2015-04" db="EMBL/GenBank/DDBJ databases">
        <title>Physiological reanalysis, assessment of diazotrophy, and genome sequences of multiple isolates of Streptomyces thermoautotrophicus.</title>
        <authorList>
            <person name="MacKellar D.C."/>
            <person name="Lieber L."/>
            <person name="Norman J."/>
            <person name="Bolger A."/>
            <person name="Tobin C."/>
            <person name="Murray J.W."/>
            <person name="Chang R."/>
            <person name="Ford T."/>
            <person name="Nguyen P.Q."/>
            <person name="Woodward J."/>
            <person name="Permingeat H."/>
            <person name="Joshi N.S."/>
            <person name="Silver P.A."/>
            <person name="Usadel B."/>
            <person name="Rutherford A.W."/>
            <person name="Friesen M."/>
            <person name="Prell J."/>
        </authorList>
    </citation>
    <scope>NUCLEOTIDE SEQUENCE [LARGE SCALE GENOMIC DNA]</scope>
    <source>
        <strain evidence="9">H1</strain>
    </source>
</reference>
<reference evidence="6" key="4">
    <citation type="submission" date="2015-04" db="EMBL/GenBank/DDBJ databases">
        <title>Physiological reanalysis, assessment of diazotrophy, and genome sequences of multiple isolates of Streptomyces thermoautotrophicus.</title>
        <authorList>
            <person name="MacKellar D.C."/>
            <person name="Lieber L."/>
            <person name="Norman J."/>
            <person name="Bolger A."/>
            <person name="Tobin C."/>
            <person name="Murray J.W."/>
            <person name="Woodward J."/>
            <person name="Friesen M."/>
            <person name="Prell J."/>
        </authorList>
    </citation>
    <scope>NUCLEOTIDE SEQUENCE [LARGE SCALE GENOMIC DNA]</scope>
    <source>
        <strain evidence="6">H1</strain>
    </source>
</reference>
<keyword evidence="3" id="KW-0238">DNA-binding</keyword>
<accession>A0A132N0S2</accession>
<evidence type="ECO:0000256" key="1">
    <source>
        <dbReference type="ARBA" id="ARBA00009437"/>
    </source>
</evidence>
<keyword evidence="2" id="KW-0805">Transcription regulation</keyword>
<keyword evidence="4" id="KW-0804">Transcription</keyword>
<dbReference type="PANTHER" id="PTHR30346">
    <property type="entry name" value="TRANSCRIPTIONAL DUAL REGULATOR HCAR-RELATED"/>
    <property type="match status" value="1"/>
</dbReference>
<evidence type="ECO:0000313" key="11">
    <source>
        <dbReference type="Proteomes" id="UP000070659"/>
    </source>
</evidence>
<sequence>MFDSRHLRVLREVARTGSYSAAARELGYTQPAISQQMRALERAAGTPLVVRVGRRMRLTEAGEVLNRHAATILSALASAEEEVAAIAGLRAGRVRVIAFPSGSSTLVPAAIAKVTRRHPGLRVEFAEAEPPESVERLREGDCDIALAFSYDGDDPDQDAEGAVADLAAVPLCADRLYAVLPAGHRLARRRRIRLADLAGERWIAGCPRCRGHLVQACAAVGFTPAITFSTDDVAVVQGLVAADLGVALLPGLALDSVHHSGVVARPVEPPSVRRITAYTLPDLAAVRSIAVTLDSLREVAAELPSRA</sequence>
<dbReference type="GO" id="GO:0003700">
    <property type="term" value="F:DNA-binding transcription factor activity"/>
    <property type="evidence" value="ECO:0007669"/>
    <property type="project" value="InterPro"/>
</dbReference>
<dbReference type="InterPro" id="IPR036390">
    <property type="entry name" value="WH_DNA-bd_sf"/>
</dbReference>
<dbReference type="PATRIC" id="fig|1469144.10.peg.3923"/>
<keyword evidence="9" id="KW-1185">Reference proteome</keyword>
<dbReference type="PROSITE" id="PS50931">
    <property type="entry name" value="HTH_LYSR"/>
    <property type="match status" value="1"/>
</dbReference>
<dbReference type="Gene3D" id="1.10.10.10">
    <property type="entry name" value="Winged helix-like DNA-binding domain superfamily/Winged helix DNA-binding domain"/>
    <property type="match status" value="1"/>
</dbReference>
<evidence type="ECO:0000256" key="3">
    <source>
        <dbReference type="ARBA" id="ARBA00023125"/>
    </source>
</evidence>
<dbReference type="Gene3D" id="3.40.190.10">
    <property type="entry name" value="Periplasmic binding protein-like II"/>
    <property type="match status" value="2"/>
</dbReference>
<gene>
    <name evidence="6" type="ORF">LI90_3657</name>
    <name evidence="7" type="ORF">TH66_12765</name>
    <name evidence="8" type="ORF">TR74_12745</name>
</gene>
<comment type="caution">
    <text evidence="7">The sequence shown here is derived from an EMBL/GenBank/DDBJ whole genome shotgun (WGS) entry which is preliminary data.</text>
</comment>
<evidence type="ECO:0000259" key="5">
    <source>
        <dbReference type="PROSITE" id="PS50931"/>
    </source>
</evidence>
<evidence type="ECO:0000313" key="10">
    <source>
        <dbReference type="Proteomes" id="UP000070598"/>
    </source>
</evidence>
<dbReference type="InterPro" id="IPR036388">
    <property type="entry name" value="WH-like_DNA-bd_sf"/>
</dbReference>
<dbReference type="GO" id="GO:0032993">
    <property type="term" value="C:protein-DNA complex"/>
    <property type="evidence" value="ECO:0007669"/>
    <property type="project" value="TreeGrafter"/>
</dbReference>
<evidence type="ECO:0000313" key="8">
    <source>
        <dbReference type="EMBL" id="KWX08913.1"/>
    </source>
</evidence>
<evidence type="ECO:0000313" key="9">
    <source>
        <dbReference type="Proteomes" id="UP000070188"/>
    </source>
</evidence>
<dbReference type="RefSeq" id="WP_066889735.1">
    <property type="nucleotide sequence ID" value="NZ_JYIJ01000017.1"/>
</dbReference>
<dbReference type="Proteomes" id="UP000070659">
    <property type="component" value="Unassembled WGS sequence"/>
</dbReference>
<dbReference type="Pfam" id="PF00126">
    <property type="entry name" value="HTH_1"/>
    <property type="match status" value="1"/>
</dbReference>
<dbReference type="SUPFAM" id="SSF53850">
    <property type="entry name" value="Periplasmic binding protein-like II"/>
    <property type="match status" value="1"/>
</dbReference>
<feature type="domain" description="HTH lysR-type" evidence="5">
    <location>
        <begin position="2"/>
        <end position="59"/>
    </location>
</feature>
<dbReference type="PANTHER" id="PTHR30346:SF29">
    <property type="entry name" value="LYSR SUBSTRATE-BINDING"/>
    <property type="match status" value="1"/>
</dbReference>
<dbReference type="SUPFAM" id="SSF46785">
    <property type="entry name" value="Winged helix' DNA-binding domain"/>
    <property type="match status" value="1"/>
</dbReference>
<dbReference type="Proteomes" id="UP000070598">
    <property type="component" value="Unassembled WGS sequence"/>
</dbReference>
<dbReference type="Proteomes" id="UP000070188">
    <property type="component" value="Unassembled WGS sequence"/>
</dbReference>
<dbReference type="CDD" id="cd08423">
    <property type="entry name" value="PBP2_LTTR_like_6"/>
    <property type="match status" value="1"/>
</dbReference>